<dbReference type="eggNOG" id="COG1396">
    <property type="taxonomic scope" value="Bacteria"/>
</dbReference>
<evidence type="ECO:0000313" key="2">
    <source>
        <dbReference type="EMBL" id="EIJ37129.1"/>
    </source>
</evidence>
<evidence type="ECO:0000259" key="1">
    <source>
        <dbReference type="PROSITE" id="PS50943"/>
    </source>
</evidence>
<organism evidence="2 3">
    <name type="scientific">Galbibacter orientalis DSM 19592</name>
    <dbReference type="NCBI Taxonomy" id="926559"/>
    <lineage>
        <taxon>Bacteria</taxon>
        <taxon>Pseudomonadati</taxon>
        <taxon>Bacteroidota</taxon>
        <taxon>Flavobacteriia</taxon>
        <taxon>Flavobacteriales</taxon>
        <taxon>Flavobacteriaceae</taxon>
        <taxon>Galbibacter</taxon>
    </lineage>
</organism>
<keyword evidence="3" id="KW-1185">Reference proteome</keyword>
<dbReference type="SUPFAM" id="SSF47413">
    <property type="entry name" value="lambda repressor-like DNA-binding domains"/>
    <property type="match status" value="1"/>
</dbReference>
<protein>
    <recommendedName>
        <fullName evidence="1">HTH cro/C1-type domain-containing protein</fullName>
    </recommendedName>
</protein>
<dbReference type="OrthoDB" id="1364854at2"/>
<dbReference type="Proteomes" id="UP000004690">
    <property type="component" value="Unassembled WGS sequence"/>
</dbReference>
<dbReference type="GO" id="GO:0003677">
    <property type="term" value="F:DNA binding"/>
    <property type="evidence" value="ECO:0007669"/>
    <property type="project" value="InterPro"/>
</dbReference>
<dbReference type="Gene3D" id="1.10.260.40">
    <property type="entry name" value="lambda repressor-like DNA-binding domains"/>
    <property type="match status" value="1"/>
</dbReference>
<dbReference type="HOGENOM" id="CLU_2001307_0_0_10"/>
<dbReference type="EMBL" id="JH651380">
    <property type="protein sequence ID" value="EIJ37129.1"/>
    <property type="molecule type" value="Genomic_DNA"/>
</dbReference>
<dbReference type="InterPro" id="IPR001387">
    <property type="entry name" value="Cro/C1-type_HTH"/>
</dbReference>
<name>I3C0I6_9FLAO</name>
<dbReference type="STRING" id="926559.JoomaDRAFT_0067"/>
<feature type="domain" description="HTH cro/C1-type" evidence="1">
    <location>
        <begin position="20"/>
        <end position="74"/>
    </location>
</feature>
<dbReference type="AlphaFoldDB" id="I3C0I6"/>
<dbReference type="RefSeq" id="WP_008615784.1">
    <property type="nucleotide sequence ID" value="NZ_JH651380.1"/>
</dbReference>
<reference evidence="2 3" key="1">
    <citation type="submission" date="2012-02" db="EMBL/GenBank/DDBJ databases">
        <title>Improved High-Quality Draft genome of Joostella marina DSM 19592.</title>
        <authorList>
            <consortium name="US DOE Joint Genome Institute (JGI-PGF)"/>
            <person name="Lucas S."/>
            <person name="Copeland A."/>
            <person name="Lapidus A."/>
            <person name="Bruce D."/>
            <person name="Goodwin L."/>
            <person name="Pitluck S."/>
            <person name="Peters L."/>
            <person name="Chertkov O."/>
            <person name="Ovchinnikova G."/>
            <person name="Kyrpides N."/>
            <person name="Mavromatis K."/>
            <person name="Detter J.C."/>
            <person name="Han C."/>
            <person name="Land M."/>
            <person name="Hauser L."/>
            <person name="Markowitz V."/>
            <person name="Cheng J.-F."/>
            <person name="Hugenholtz P."/>
            <person name="Woyke T."/>
            <person name="Wu D."/>
            <person name="Tindall B."/>
            <person name="Brambilla E."/>
            <person name="Klenk H.-P."/>
            <person name="Eisen J.A."/>
        </authorList>
    </citation>
    <scope>NUCLEOTIDE SEQUENCE [LARGE SCALE GENOMIC DNA]</scope>
    <source>
        <strain evidence="2 3">DSM 19592</strain>
    </source>
</reference>
<sequence>MRKYNENELQLLNIQIGCILRYSRLIKGLSQLDLALLLGTNPTMIGRVERFENVSSWDKILSISQQLEVDFCSLFKLQSKQELLSIVEESFKLEDKLTQEKKEYYSSLKETIVNKYK</sequence>
<dbReference type="PROSITE" id="PS50943">
    <property type="entry name" value="HTH_CROC1"/>
    <property type="match status" value="1"/>
</dbReference>
<proteinExistence type="predicted"/>
<accession>I3C0I6</accession>
<dbReference type="InterPro" id="IPR010982">
    <property type="entry name" value="Lambda_DNA-bd_dom_sf"/>
</dbReference>
<gene>
    <name evidence="2" type="ORF">JoomaDRAFT_0067</name>
</gene>
<evidence type="ECO:0000313" key="3">
    <source>
        <dbReference type="Proteomes" id="UP000004690"/>
    </source>
</evidence>